<comment type="caution">
    <text evidence="1">The sequence shown here is derived from an EMBL/GenBank/DDBJ whole genome shotgun (WGS) entry which is preliminary data.</text>
</comment>
<evidence type="ECO:0000313" key="1">
    <source>
        <dbReference type="EMBL" id="MBB5916778.1"/>
    </source>
</evidence>
<name>A0A7W9PJS8_9NOCA</name>
<keyword evidence="2" id="KW-1185">Reference proteome</keyword>
<organism evidence="1 2">
    <name type="scientific">Nocardia transvalensis</name>
    <dbReference type="NCBI Taxonomy" id="37333"/>
    <lineage>
        <taxon>Bacteria</taxon>
        <taxon>Bacillati</taxon>
        <taxon>Actinomycetota</taxon>
        <taxon>Actinomycetes</taxon>
        <taxon>Mycobacteriales</taxon>
        <taxon>Nocardiaceae</taxon>
        <taxon>Nocardia</taxon>
    </lineage>
</organism>
<dbReference type="Proteomes" id="UP000540412">
    <property type="component" value="Unassembled WGS sequence"/>
</dbReference>
<sequence length="141" mass="15562">MTGFVVSDINGFVTYEVTLTRDEDGYGFVIETRDRRGVSYSPVAAGGFPTLTFAAAQSRMRLSSSAAPILLWPERYPQRHTPPPRDPATPRYAVTHTVTQIVDTTDPDRADALARQALADSPPLRWPIVSDTADIHELPDH</sequence>
<protein>
    <submittedName>
        <fullName evidence="1">Uncharacterized protein</fullName>
    </submittedName>
</protein>
<proteinExistence type="predicted"/>
<dbReference type="EMBL" id="JACHIT010000002">
    <property type="protein sequence ID" value="MBB5916778.1"/>
    <property type="molecule type" value="Genomic_DNA"/>
</dbReference>
<dbReference type="AlphaFoldDB" id="A0A7W9PJS8"/>
<evidence type="ECO:0000313" key="2">
    <source>
        <dbReference type="Proteomes" id="UP000540412"/>
    </source>
</evidence>
<reference evidence="1 2" key="1">
    <citation type="submission" date="2020-08" db="EMBL/GenBank/DDBJ databases">
        <title>Sequencing the genomes of 1000 actinobacteria strains.</title>
        <authorList>
            <person name="Klenk H.-P."/>
        </authorList>
    </citation>
    <scope>NUCLEOTIDE SEQUENCE [LARGE SCALE GENOMIC DNA]</scope>
    <source>
        <strain evidence="1 2">DSM 43582</strain>
    </source>
</reference>
<gene>
    <name evidence="1" type="ORF">BJY24_005690</name>
</gene>
<dbReference type="RefSeq" id="WP_040754061.1">
    <property type="nucleotide sequence ID" value="NZ_JACHIT010000002.1"/>
</dbReference>
<accession>A0A7W9PJS8</accession>